<dbReference type="RefSeq" id="WP_145065942.1">
    <property type="nucleotide sequence ID" value="NZ_CP036287.1"/>
</dbReference>
<evidence type="ECO:0000313" key="1">
    <source>
        <dbReference type="EMBL" id="QDU67615.1"/>
    </source>
</evidence>
<reference evidence="1 2" key="1">
    <citation type="submission" date="2019-02" db="EMBL/GenBank/DDBJ databases">
        <title>Deep-cultivation of Planctomycetes and their phenomic and genomic characterization uncovers novel biology.</title>
        <authorList>
            <person name="Wiegand S."/>
            <person name="Jogler M."/>
            <person name="Boedeker C."/>
            <person name="Pinto D."/>
            <person name="Vollmers J."/>
            <person name="Rivas-Marin E."/>
            <person name="Kohn T."/>
            <person name="Peeters S.H."/>
            <person name="Heuer A."/>
            <person name="Rast P."/>
            <person name="Oberbeckmann S."/>
            <person name="Bunk B."/>
            <person name="Jeske O."/>
            <person name="Meyerdierks A."/>
            <person name="Storesund J.E."/>
            <person name="Kallscheuer N."/>
            <person name="Luecker S."/>
            <person name="Lage O.M."/>
            <person name="Pohl T."/>
            <person name="Merkel B.J."/>
            <person name="Hornburger P."/>
            <person name="Mueller R.-W."/>
            <person name="Bruemmer F."/>
            <person name="Labrenz M."/>
            <person name="Spormann A.M."/>
            <person name="Op den Camp H."/>
            <person name="Overmann J."/>
            <person name="Amann R."/>
            <person name="Jetten M.S.M."/>
            <person name="Mascher T."/>
            <person name="Medema M.H."/>
            <person name="Devos D.P."/>
            <person name="Kaster A.-K."/>
            <person name="Ovreas L."/>
            <person name="Rohde M."/>
            <person name="Galperin M.Y."/>
            <person name="Jogler C."/>
        </authorList>
    </citation>
    <scope>NUCLEOTIDE SEQUENCE [LARGE SCALE GENOMIC DNA]</scope>
    <source>
        <strain evidence="1 2">Pla133</strain>
    </source>
</reference>
<dbReference type="Proteomes" id="UP000316921">
    <property type="component" value="Chromosome"/>
</dbReference>
<dbReference type="KEGG" id="pbap:Pla133_27030"/>
<protein>
    <submittedName>
        <fullName evidence="1">Uncharacterized protein</fullName>
    </submittedName>
</protein>
<organism evidence="1 2">
    <name type="scientific">Engelhardtia mirabilis</name>
    <dbReference type="NCBI Taxonomy" id="2528011"/>
    <lineage>
        <taxon>Bacteria</taxon>
        <taxon>Pseudomonadati</taxon>
        <taxon>Planctomycetota</taxon>
        <taxon>Planctomycetia</taxon>
        <taxon>Planctomycetia incertae sedis</taxon>
        <taxon>Engelhardtia</taxon>
    </lineage>
</organism>
<dbReference type="AlphaFoldDB" id="A0A518BKW6"/>
<dbReference type="Gene3D" id="3.40.720.10">
    <property type="entry name" value="Alkaline Phosphatase, subunit A"/>
    <property type="match status" value="1"/>
</dbReference>
<name>A0A518BKW6_9BACT</name>
<accession>A0A518BKW6</accession>
<dbReference type="InterPro" id="IPR017850">
    <property type="entry name" value="Alkaline_phosphatase_core_sf"/>
</dbReference>
<dbReference type="SUPFAM" id="SSF53649">
    <property type="entry name" value="Alkaline phosphatase-like"/>
    <property type="match status" value="1"/>
</dbReference>
<proteinExistence type="predicted"/>
<sequence length="283" mass="30446">MPRSLPALASLLTGRWPRNTGLLGSGDDLGEPMETLATALASQGYGCAWFVPESWARLPLLGQGFEHAGADGDLQAALDWLRRGDSAPRFALVHVGANLTDPDLVDRIEAWVAGAPGGRLAAVAGLAGPVSMDDPLRDRSVRVPLAILGSGAEPGRRERFAASLHDLPRTLASAVGAPWTSRDRSADLLSPDLARHQRLLVLETFFPDVPADRQAVVVEGLVLHRPAAPPAQPDWPRMFVDPARSSLAPRDLAPGAPGQADTIERLFAVWRNGQRRLEHWRAH</sequence>
<evidence type="ECO:0000313" key="2">
    <source>
        <dbReference type="Proteomes" id="UP000316921"/>
    </source>
</evidence>
<dbReference type="EMBL" id="CP036287">
    <property type="protein sequence ID" value="QDU67615.1"/>
    <property type="molecule type" value="Genomic_DNA"/>
</dbReference>
<gene>
    <name evidence="1" type="ORF">Pla133_27030</name>
</gene>
<keyword evidence="2" id="KW-1185">Reference proteome</keyword>